<evidence type="ECO:0000313" key="3">
    <source>
        <dbReference type="Proteomes" id="UP000564644"/>
    </source>
</evidence>
<dbReference type="PANTHER" id="PTHR35040:SF9">
    <property type="entry name" value="4-LIKE CELL SURFACE PROTEIN, PUTATIVE (AFU_ORTHOLOGUE AFUA_4G14080)-RELATED"/>
    <property type="match status" value="1"/>
</dbReference>
<sequence>MKRVIASLIAILLFILPGMNALAAGELNMKVIVPAYFDPPSSNWTRIINQAATMPGRMYAIANKNEGPGPAFDSAYNTAINSMHTNSGKVIGYANTDYGNASLASVKAIIDAWYAFYPSIDGVFLDCMEIAPGKEGYYQDLYNYIKAKSASALVVANPGITTVESYLLYNGNRVADVLCVFETNTGFDTWVPAAWTNSYDRSNFYVLPYGTTASKWQSRVDYAASHNVGWIFCTNDSGANPWDTLPSYFENFSTYVASK</sequence>
<reference evidence="2 3" key="1">
    <citation type="submission" date="2020-08" db="EMBL/GenBank/DDBJ databases">
        <title>Cohnella phylogeny.</title>
        <authorList>
            <person name="Dunlap C."/>
        </authorList>
    </citation>
    <scope>NUCLEOTIDE SEQUENCE [LARGE SCALE GENOMIC DNA]</scope>
    <source>
        <strain evidence="2 3">CBP 2801</strain>
    </source>
</reference>
<dbReference type="Proteomes" id="UP000564644">
    <property type="component" value="Unassembled WGS sequence"/>
</dbReference>
<keyword evidence="1" id="KW-0732">Signal</keyword>
<feature type="signal peptide" evidence="1">
    <location>
        <begin position="1"/>
        <end position="23"/>
    </location>
</feature>
<name>A0A7X0VVH3_9BACL</name>
<dbReference type="PANTHER" id="PTHR35040">
    <property type="match status" value="1"/>
</dbReference>
<accession>A0A7X0VVH3</accession>
<comment type="caution">
    <text evidence="2">The sequence shown here is derived from an EMBL/GenBank/DDBJ whole genome shotgun (WGS) entry which is preliminary data.</text>
</comment>
<evidence type="ECO:0008006" key="4">
    <source>
        <dbReference type="Google" id="ProtNLM"/>
    </source>
</evidence>
<proteinExistence type="predicted"/>
<dbReference type="Pfam" id="PF12138">
    <property type="entry name" value="Spherulin4"/>
    <property type="match status" value="1"/>
</dbReference>
<evidence type="ECO:0000256" key="1">
    <source>
        <dbReference type="SAM" id="SignalP"/>
    </source>
</evidence>
<keyword evidence="3" id="KW-1185">Reference proteome</keyword>
<dbReference type="RefSeq" id="WP_185129019.1">
    <property type="nucleotide sequence ID" value="NZ_JACJVO010000011.1"/>
</dbReference>
<evidence type="ECO:0000313" key="2">
    <source>
        <dbReference type="EMBL" id="MBB6731347.1"/>
    </source>
</evidence>
<dbReference type="InterPro" id="IPR021986">
    <property type="entry name" value="Spherulin4"/>
</dbReference>
<dbReference type="AlphaFoldDB" id="A0A7X0VVH3"/>
<dbReference type="EMBL" id="JACJVO010000011">
    <property type="protein sequence ID" value="MBB6731347.1"/>
    <property type="molecule type" value="Genomic_DNA"/>
</dbReference>
<protein>
    <recommendedName>
        <fullName evidence="4">Spherulation-specific family 4</fullName>
    </recommendedName>
</protein>
<gene>
    <name evidence="2" type="ORF">H7C18_10550</name>
</gene>
<feature type="chain" id="PRO_5030860670" description="Spherulation-specific family 4" evidence="1">
    <location>
        <begin position="24"/>
        <end position="259"/>
    </location>
</feature>
<organism evidence="2 3">
    <name type="scientific">Cohnella zeiphila</name>
    <dbReference type="NCBI Taxonomy" id="2761120"/>
    <lineage>
        <taxon>Bacteria</taxon>
        <taxon>Bacillati</taxon>
        <taxon>Bacillota</taxon>
        <taxon>Bacilli</taxon>
        <taxon>Bacillales</taxon>
        <taxon>Paenibacillaceae</taxon>
        <taxon>Cohnella</taxon>
    </lineage>
</organism>